<evidence type="ECO:0000313" key="2">
    <source>
        <dbReference type="Proteomes" id="UP000182987"/>
    </source>
</evidence>
<reference evidence="2" key="1">
    <citation type="submission" date="2016-09" db="EMBL/GenBank/DDBJ databases">
        <authorList>
            <person name="Lysoe E."/>
        </authorList>
    </citation>
    <scope>NUCLEOTIDE SEQUENCE [LARGE SCALE GENOMIC DNA]</scope>
    <source>
        <strain evidence="2">LJ96T</strain>
    </source>
</reference>
<dbReference type="AlphaFoldDB" id="A0A0G9HCG4"/>
<evidence type="ECO:0000313" key="1">
    <source>
        <dbReference type="EMBL" id="APG05693.1"/>
    </source>
</evidence>
<dbReference type="OrthoDB" id="9978203at2"/>
<dbReference type="Proteomes" id="UP000182987">
    <property type="component" value="Chromosome"/>
</dbReference>
<sequence>MRAAWLPMVALLVPAATAIAAPPGAVSAAGAVIAVHASVPGTSILDIPRTTPRVAPIADELIPPVPYTARTVAFVKTFVVTATYDDRPYRVMVVMVDSEGLVYSTSQQGGRSVTDAESPDALKVRVTSLSPVVFDVAVYKAEPNATATRERVAVGDLEQGHSAFALRENKLAVRVERLEDEVDLR</sequence>
<name>A0A0G9HCG4_9GAMM</name>
<dbReference type="KEGG" id="lrz:BJI69_18495"/>
<organism evidence="1 2">
    <name type="scientific">Luteibacter rhizovicinus DSM 16549</name>
    <dbReference type="NCBI Taxonomy" id="1440763"/>
    <lineage>
        <taxon>Bacteria</taxon>
        <taxon>Pseudomonadati</taxon>
        <taxon>Pseudomonadota</taxon>
        <taxon>Gammaproteobacteria</taxon>
        <taxon>Lysobacterales</taxon>
        <taxon>Rhodanobacteraceae</taxon>
        <taxon>Luteibacter</taxon>
    </lineage>
</organism>
<dbReference type="EMBL" id="CP017480">
    <property type="protein sequence ID" value="APG05693.1"/>
    <property type="molecule type" value="Genomic_DNA"/>
</dbReference>
<keyword evidence="2" id="KW-1185">Reference proteome</keyword>
<dbReference type="RefSeq" id="WP_046967628.1">
    <property type="nucleotide sequence ID" value="NZ_CP017480.1"/>
</dbReference>
<gene>
    <name evidence="1" type="ORF">BJI69_18495</name>
</gene>
<dbReference type="PATRIC" id="fig|1440763.5.peg.1902"/>
<accession>A0A0G9HCG4</accession>
<proteinExistence type="predicted"/>
<protein>
    <submittedName>
        <fullName evidence="1">Uncharacterized protein</fullName>
    </submittedName>
</protein>